<sequence length="383" mass="40248">MALERYVISGAKKLRCGFTTGVCAAAAAKAATVMLISGKAVEQVAVTTPNDIRLVLEVEDASCGDGFARCAVRKDAGDDTDVTDGTLIYASVRLTDKPEIVIEGGMGVGRVTCPGLDQPVGAAAINRVPRLMIARCVREALADGGRGGRAGAYIEITVPDGEAIAQRTFNPRLGIVGGISILGTTGIVEPMSTAALIDTIRAEMNVRRAQWAGPLLVTPGNYGETFAAQTLHLSGPAVLCSNYIGEAVDCAVRLRFEGLLLVGHIGKLVKLAGGIFDTHSRTADARMEILTAHAALAGASRAICMKLMACVTTDAAIDLLEESGILNLVMQSVTERAGIYLCRRAGALPAELVIFSNARGVLGMTDGARSMMDRMRRNMEEQQ</sequence>
<evidence type="ECO:0000313" key="6">
    <source>
        <dbReference type="EMBL" id="CUP62039.1"/>
    </source>
</evidence>
<dbReference type="PANTHER" id="PTHR35863">
    <property type="entry name" value="COBALT-PRECORRIN-5B C(1)-METHYLTRANSFERASE"/>
    <property type="match status" value="1"/>
</dbReference>
<proteinExistence type="inferred from homology"/>
<evidence type="ECO:0000256" key="1">
    <source>
        <dbReference type="ARBA" id="ARBA00022573"/>
    </source>
</evidence>
<organism evidence="6 7">
    <name type="scientific">Anaerotruncus colihominis</name>
    <dbReference type="NCBI Taxonomy" id="169435"/>
    <lineage>
        <taxon>Bacteria</taxon>
        <taxon>Bacillati</taxon>
        <taxon>Bacillota</taxon>
        <taxon>Clostridia</taxon>
        <taxon>Eubacteriales</taxon>
        <taxon>Oscillospiraceae</taxon>
        <taxon>Anaerotruncus</taxon>
    </lineage>
</organism>
<dbReference type="AlphaFoldDB" id="A0A174PVZ5"/>
<name>A0A174PVZ5_9FIRM</name>
<dbReference type="PANTHER" id="PTHR35863:SF1">
    <property type="entry name" value="COBALT-PRECORRIN-5B C(1)-METHYLTRANSFERASE"/>
    <property type="match status" value="1"/>
</dbReference>
<protein>
    <recommendedName>
        <fullName evidence="5">Cobalt-precorrin-5B C(1)-methyltransferase</fullName>
        <ecNumber evidence="5">2.1.1.195</ecNumber>
    </recommendedName>
    <alternativeName>
        <fullName evidence="5">Cobalt-precorrin-6A synthase</fullName>
    </alternativeName>
</protein>
<dbReference type="NCBIfam" id="TIGR00312">
    <property type="entry name" value="cbiD"/>
    <property type="match status" value="1"/>
</dbReference>
<evidence type="ECO:0000256" key="4">
    <source>
        <dbReference type="ARBA" id="ARBA00022691"/>
    </source>
</evidence>
<dbReference type="Pfam" id="PF01888">
    <property type="entry name" value="CbiD"/>
    <property type="match status" value="1"/>
</dbReference>
<dbReference type="PIRSF" id="PIRSF026782">
    <property type="entry name" value="CbiD"/>
    <property type="match status" value="1"/>
</dbReference>
<dbReference type="GO" id="GO:0032259">
    <property type="term" value="P:methylation"/>
    <property type="evidence" value="ECO:0007669"/>
    <property type="project" value="UniProtKB-KW"/>
</dbReference>
<dbReference type="RefSeq" id="WP_055244761.1">
    <property type="nucleotide sequence ID" value="NZ_CZBE01000008.1"/>
</dbReference>
<dbReference type="GO" id="GO:0043780">
    <property type="term" value="F:cobalt-precorrin-5B C1-methyltransferase activity"/>
    <property type="evidence" value="ECO:0007669"/>
    <property type="project" value="RHEA"/>
</dbReference>
<keyword evidence="3 5" id="KW-0808">Transferase</keyword>
<dbReference type="HAMAP" id="MF_00787">
    <property type="entry name" value="CbiD"/>
    <property type="match status" value="1"/>
</dbReference>
<dbReference type="UniPathway" id="UPA00148">
    <property type="reaction ID" value="UER00227"/>
</dbReference>
<accession>A0A174PVZ5</accession>
<comment type="pathway">
    <text evidence="5">Cofactor biosynthesis; adenosylcobalamin biosynthesis; cob(II)yrinate a,c-diamide from sirohydrochlorin (anaerobic route): step 6/10.</text>
</comment>
<evidence type="ECO:0000256" key="3">
    <source>
        <dbReference type="ARBA" id="ARBA00022679"/>
    </source>
</evidence>
<keyword evidence="1 5" id="KW-0169">Cobalamin biosynthesis</keyword>
<reference evidence="6 7" key="1">
    <citation type="submission" date="2015-09" db="EMBL/GenBank/DDBJ databases">
        <authorList>
            <consortium name="Pathogen Informatics"/>
        </authorList>
    </citation>
    <scope>NUCLEOTIDE SEQUENCE [LARGE SCALE GENOMIC DNA]</scope>
    <source>
        <strain evidence="6 7">2789STDY5834939</strain>
    </source>
</reference>
<dbReference type="SUPFAM" id="SSF111342">
    <property type="entry name" value="CbiD-like"/>
    <property type="match status" value="1"/>
</dbReference>
<comment type="catalytic activity">
    <reaction evidence="5">
        <text>Co-precorrin-5B + S-adenosyl-L-methionine = Co-precorrin-6A + S-adenosyl-L-homocysteine</text>
        <dbReference type="Rhea" id="RHEA:26285"/>
        <dbReference type="ChEBI" id="CHEBI:57856"/>
        <dbReference type="ChEBI" id="CHEBI:59789"/>
        <dbReference type="ChEBI" id="CHEBI:60063"/>
        <dbReference type="ChEBI" id="CHEBI:60064"/>
        <dbReference type="EC" id="2.1.1.195"/>
    </reaction>
</comment>
<comment type="function">
    <text evidence="5">Catalyzes the methylation of C-1 in cobalt-precorrin-5B to form cobalt-precorrin-6A.</text>
</comment>
<dbReference type="EMBL" id="CZBE01000008">
    <property type="protein sequence ID" value="CUP62039.1"/>
    <property type="molecule type" value="Genomic_DNA"/>
</dbReference>
<dbReference type="Proteomes" id="UP000095765">
    <property type="component" value="Unassembled WGS sequence"/>
</dbReference>
<dbReference type="InterPro" id="IPR036074">
    <property type="entry name" value="CbiD_sf"/>
</dbReference>
<evidence type="ECO:0000256" key="2">
    <source>
        <dbReference type="ARBA" id="ARBA00022603"/>
    </source>
</evidence>
<dbReference type="GO" id="GO:0019251">
    <property type="term" value="P:anaerobic cobalamin biosynthetic process"/>
    <property type="evidence" value="ECO:0007669"/>
    <property type="project" value="UniProtKB-UniRule"/>
</dbReference>
<evidence type="ECO:0000313" key="7">
    <source>
        <dbReference type="Proteomes" id="UP000095765"/>
    </source>
</evidence>
<comment type="similarity">
    <text evidence="5">Belongs to the CbiD family.</text>
</comment>
<dbReference type="EC" id="2.1.1.195" evidence="5"/>
<dbReference type="OrthoDB" id="6439987at2"/>
<keyword evidence="2 5" id="KW-0489">Methyltransferase</keyword>
<dbReference type="Gene3D" id="3.30.2110.10">
    <property type="entry name" value="CbiD-like"/>
    <property type="match status" value="1"/>
</dbReference>
<dbReference type="InterPro" id="IPR002748">
    <property type="entry name" value="CbiD"/>
</dbReference>
<evidence type="ECO:0000256" key="5">
    <source>
        <dbReference type="HAMAP-Rule" id="MF_00787"/>
    </source>
</evidence>
<gene>
    <name evidence="5" type="primary">cbiD</name>
    <name evidence="6" type="ORF">ERS852551_01374</name>
</gene>
<keyword evidence="4 5" id="KW-0949">S-adenosyl-L-methionine</keyword>